<comment type="caution">
    <text evidence="3">The sequence shown here is derived from an EMBL/GenBank/DDBJ whole genome shotgun (WGS) entry which is preliminary data.</text>
</comment>
<dbReference type="InterPro" id="IPR005162">
    <property type="entry name" value="Retrotrans_gag_dom"/>
</dbReference>
<feature type="compositionally biased region" description="Polar residues" evidence="1">
    <location>
        <begin position="329"/>
        <end position="338"/>
    </location>
</feature>
<organism evidence="3">
    <name type="scientific">Tanacetum cinerariifolium</name>
    <name type="common">Dalmatian daisy</name>
    <name type="synonym">Chrysanthemum cinerariifolium</name>
    <dbReference type="NCBI Taxonomy" id="118510"/>
    <lineage>
        <taxon>Eukaryota</taxon>
        <taxon>Viridiplantae</taxon>
        <taxon>Streptophyta</taxon>
        <taxon>Embryophyta</taxon>
        <taxon>Tracheophyta</taxon>
        <taxon>Spermatophyta</taxon>
        <taxon>Magnoliopsida</taxon>
        <taxon>eudicotyledons</taxon>
        <taxon>Gunneridae</taxon>
        <taxon>Pentapetalae</taxon>
        <taxon>asterids</taxon>
        <taxon>campanulids</taxon>
        <taxon>Asterales</taxon>
        <taxon>Asteraceae</taxon>
        <taxon>Asteroideae</taxon>
        <taxon>Anthemideae</taxon>
        <taxon>Anthemidinae</taxon>
        <taxon>Tanacetum</taxon>
    </lineage>
</organism>
<protein>
    <recommendedName>
        <fullName evidence="2">Retrotransposon gag domain-containing protein</fullName>
    </recommendedName>
</protein>
<gene>
    <name evidence="3" type="ORF">Tci_061085</name>
</gene>
<dbReference type="Pfam" id="PF03732">
    <property type="entry name" value="Retrotrans_gag"/>
    <property type="match status" value="1"/>
</dbReference>
<evidence type="ECO:0000256" key="1">
    <source>
        <dbReference type="SAM" id="MobiDB-lite"/>
    </source>
</evidence>
<evidence type="ECO:0000259" key="2">
    <source>
        <dbReference type="Pfam" id="PF03732"/>
    </source>
</evidence>
<name>A0A6L2NU22_TANCI</name>
<dbReference type="PANTHER" id="PTHR33223">
    <property type="entry name" value="CCHC-TYPE DOMAIN-CONTAINING PROTEIN"/>
    <property type="match status" value="1"/>
</dbReference>
<dbReference type="EMBL" id="BKCJ010009889">
    <property type="protein sequence ID" value="GEU89107.1"/>
    <property type="molecule type" value="Genomic_DNA"/>
</dbReference>
<feature type="region of interest" description="Disordered" evidence="1">
    <location>
        <begin position="412"/>
        <end position="432"/>
    </location>
</feature>
<sequence length="758" mass="86781">MNQNKFEPNPCYDYNSFGFDQPLQYTIDHQEDLNQQSIKDVDDRWNKMIESQNKIMQIFGETSSVEDLIPIPSEFEDTPGSDSECILPSCDDFSPIDIPKEKAMTFSNPLFNSNNDFISSDDESLSDEDVPKDNVKIYLNPIFEFDDKYISSDVNSLFDKVLEDIECKDSYDPNLDESTFLVTPLSDSNEDEYFTPSDDVELLLHHDPSIPKISVASILESFLSVLDQNKSSRVAHTLLDLNTPKKKSAADQYILQKRTPKTVEPTGPSLQPEDERITMTNSETDSDKIVTPVKKEKDACNRELTEINVGVQDEGHGGSNLGKQDEGQAGSNPEFTTTAYPNVKENLKLPTEDHMILEEPASSTGTLSSLQNLEKELSFTDQFFVEKPQKEEPEKTNTESEVPSMVTVPIHQDTSSVPPMTTPVHLSNDEVTKNDHLPKADMRKDWWKPLLEEERPTTPKLAWTIPSSNVKDLDLLRYGNKGSSHALLISNMKAAQYPDFGLELLVLEQMWIDKVCTYDISAAYGWDAKGFKFKHDYTIIESPQAVVFSVNNNEQKIMRFNEMCKFSDGTLTHILEALDYRVKEYRVNRLNPGMNIRFWTDKDVTRSKEFIHAIEQRLKTIRIFQNLECFMEMEIPRSSGVYFITACSYSTDTSKELMKIQVNKNDDAQEHVEWILDIVNLFNILGVTHDVVMLCVFPITLTRVAKRWVDRLSLGTVDSWDLLKKAFIQRYWPPSKTTKQLEEICNFKQEGDETLYQE</sequence>
<feature type="region of interest" description="Disordered" evidence="1">
    <location>
        <begin position="311"/>
        <end position="338"/>
    </location>
</feature>
<dbReference type="AlphaFoldDB" id="A0A6L2NU22"/>
<dbReference type="PANTHER" id="PTHR33223:SF11">
    <property type="entry name" value="ELEMENT PROTEIN, PUTATIVE-RELATED"/>
    <property type="match status" value="1"/>
</dbReference>
<evidence type="ECO:0000313" key="3">
    <source>
        <dbReference type="EMBL" id="GEU89107.1"/>
    </source>
</evidence>
<accession>A0A6L2NU22</accession>
<feature type="domain" description="Retrotransposon gag" evidence="2">
    <location>
        <begin position="696"/>
        <end position="755"/>
    </location>
</feature>
<reference evidence="3" key="1">
    <citation type="journal article" date="2019" name="Sci. Rep.">
        <title>Draft genome of Tanacetum cinerariifolium, the natural source of mosquito coil.</title>
        <authorList>
            <person name="Yamashiro T."/>
            <person name="Shiraishi A."/>
            <person name="Satake H."/>
            <person name="Nakayama K."/>
        </authorList>
    </citation>
    <scope>NUCLEOTIDE SEQUENCE</scope>
</reference>
<proteinExistence type="predicted"/>